<feature type="chain" id="PRO_5027665590" evidence="1">
    <location>
        <begin position="38"/>
        <end position="216"/>
    </location>
</feature>
<accession>A0A6P6A7V0</accession>
<proteinExistence type="predicted"/>
<dbReference type="KEGG" id="dzi:111307089"/>
<feature type="signal peptide" evidence="1">
    <location>
        <begin position="1"/>
        <end position="37"/>
    </location>
</feature>
<evidence type="ECO:0000313" key="2">
    <source>
        <dbReference type="Proteomes" id="UP000515121"/>
    </source>
</evidence>
<keyword evidence="1" id="KW-0732">Signal</keyword>
<evidence type="ECO:0000313" key="3">
    <source>
        <dbReference type="RefSeq" id="XP_022760870.1"/>
    </source>
</evidence>
<dbReference type="RefSeq" id="XP_022760870.1">
    <property type="nucleotide sequence ID" value="XM_022905135.1"/>
</dbReference>
<sequence>MGFGPLFVRWYAFNVLNMHDPCALHWLFLLLDQCVEAYAGQCPEGILPIIVLFDDIYYLNNHSNSRANMCNKPQLLKKMHLLDKGSTLALLVALMIHDNLMNLMAFINWNEYNLNLLLRIHCRASLVPVVTSNRSLDTISLKNLEWSKIKVMINRDIKGILSTINDANQGSMDVTFRTLLALYEKSKSLGFEGSMVAMLKLKEINRRVPPRVEPAA</sequence>
<protein>
    <submittedName>
        <fullName evidence="3">Uncharacterized protein LOC111307089</fullName>
    </submittedName>
</protein>
<organism evidence="2 3">
    <name type="scientific">Durio zibethinus</name>
    <name type="common">Durian</name>
    <dbReference type="NCBI Taxonomy" id="66656"/>
    <lineage>
        <taxon>Eukaryota</taxon>
        <taxon>Viridiplantae</taxon>
        <taxon>Streptophyta</taxon>
        <taxon>Embryophyta</taxon>
        <taxon>Tracheophyta</taxon>
        <taxon>Spermatophyta</taxon>
        <taxon>Magnoliopsida</taxon>
        <taxon>eudicotyledons</taxon>
        <taxon>Gunneridae</taxon>
        <taxon>Pentapetalae</taxon>
        <taxon>rosids</taxon>
        <taxon>malvids</taxon>
        <taxon>Malvales</taxon>
        <taxon>Malvaceae</taxon>
        <taxon>Helicteroideae</taxon>
        <taxon>Durio</taxon>
    </lineage>
</organism>
<keyword evidence="2" id="KW-1185">Reference proteome</keyword>
<evidence type="ECO:0000256" key="1">
    <source>
        <dbReference type="SAM" id="SignalP"/>
    </source>
</evidence>
<dbReference type="PANTHER" id="PTHR34410">
    <property type="entry name" value="INTRON-ENCODED HOMING ENDONUCLEASE, PUTATIVE-RELATED"/>
    <property type="match status" value="1"/>
</dbReference>
<reference evidence="3" key="1">
    <citation type="submission" date="2025-08" db="UniProtKB">
        <authorList>
            <consortium name="RefSeq"/>
        </authorList>
    </citation>
    <scope>IDENTIFICATION</scope>
    <source>
        <tissue evidence="3">Fruit stalk</tissue>
    </source>
</reference>
<dbReference type="PANTHER" id="PTHR34410:SF2">
    <property type="entry name" value="RRNA INTRON-ENCODED HOMING ENDONUCLEASE"/>
    <property type="match status" value="1"/>
</dbReference>
<name>A0A6P6A7V0_DURZI</name>
<dbReference type="OrthoDB" id="1701424at2759"/>
<dbReference type="Proteomes" id="UP000515121">
    <property type="component" value="Unplaced"/>
</dbReference>
<dbReference type="AlphaFoldDB" id="A0A6P6A7V0"/>
<gene>
    <name evidence="3" type="primary">LOC111307089</name>
</gene>
<dbReference type="GeneID" id="111307089"/>